<dbReference type="InterPro" id="IPR052896">
    <property type="entry name" value="GGT-like_enzyme"/>
</dbReference>
<keyword evidence="2" id="KW-1185">Reference proteome</keyword>
<dbReference type="Pfam" id="PF01019">
    <property type="entry name" value="G_glu_transpept"/>
    <property type="match status" value="1"/>
</dbReference>
<dbReference type="EMBL" id="GL833127">
    <property type="protein sequence ID" value="EGB08465.1"/>
    <property type="molecule type" value="Genomic_DNA"/>
</dbReference>
<protein>
    <recommendedName>
        <fullName evidence="3">Gamma-glutamyltransferase</fullName>
    </recommendedName>
</protein>
<dbReference type="InterPro" id="IPR043137">
    <property type="entry name" value="GGT_ssub_C"/>
</dbReference>
<proteinExistence type="predicted"/>
<dbReference type="PANTHER" id="PTHR43881:SF1">
    <property type="entry name" value="GAMMA-GLUTAMYLTRANSPEPTIDASE (AFU_ORTHOLOGUE AFUA_4G13580)"/>
    <property type="match status" value="1"/>
</dbReference>
<dbReference type="InterPro" id="IPR043138">
    <property type="entry name" value="GGT_lsub"/>
</dbReference>
<dbReference type="InterPro" id="IPR029055">
    <property type="entry name" value="Ntn_hydrolases_N"/>
</dbReference>
<sequence length="567" mass="58602">MFAAPEELEFRSRRSPIVCLNGCVATSQPLASEVGLRVLRAGGNAADAAVAACAALNVTEPCQCGIGGDAFCVYYDAKTKTVRGLNGSGRSPAALTLAIAEARGGPRGGAAVGGMLDEASAHCVTVPGAAACWADAVETFGRAPLADVLAPAIELAEAGAPIHGVAASLWRENAHQLTDRWGGLEGNPGAAALLVDGRPPRRGEVLRNPELARTFRALAAEGRDGFYRGRVAEALVAAVRGKGGLLALEDLAAHKTEVCEPVSTNYRRKTVWELPPNSSGAVALLALDILEGFGPGTPDEDAHRTIEALRLAFSDGLDTIGDGADGAVAKLLDPARGRALGGANGPHAAAALDALGTDTVFLTAVDGDGNACAFICSNYCSFGSGLAPLGCGFTLHNRGYNFVLEDGHANCLAPRKRPYHTIIPAVVTDEDGDFFASFGVMGGFMQPPAQPQGHVQVLRNVLDFGMDPQAALDAPRLCLSPAPGGNLQRRGALRDVVVHLEAGFDDGVADALEARGHVVVRGVSSYARKLFGRGQLIVAAKPRRGERGDTVLWAGSDPRGDGCALGY</sequence>
<dbReference type="PRINTS" id="PR01210">
    <property type="entry name" value="GGTRANSPTASE"/>
</dbReference>
<dbReference type="RefSeq" id="XP_009036478.1">
    <property type="nucleotide sequence ID" value="XM_009038230.1"/>
</dbReference>
<name>F0Y7P0_AURAN</name>
<reference evidence="1 2" key="1">
    <citation type="journal article" date="2011" name="Proc. Natl. Acad. Sci. U.S.A.">
        <title>Niche of harmful alga Aureococcus anophagefferens revealed through ecogenomics.</title>
        <authorList>
            <person name="Gobler C.J."/>
            <person name="Berry D.L."/>
            <person name="Dyhrman S.T."/>
            <person name="Wilhelm S.W."/>
            <person name="Salamov A."/>
            <person name="Lobanov A.V."/>
            <person name="Zhang Y."/>
            <person name="Collier J.L."/>
            <person name="Wurch L.L."/>
            <person name="Kustka A.B."/>
            <person name="Dill B.D."/>
            <person name="Shah M."/>
            <person name="VerBerkmoes N.C."/>
            <person name="Kuo A."/>
            <person name="Terry A."/>
            <person name="Pangilinan J."/>
            <person name="Lindquist E.A."/>
            <person name="Lucas S."/>
            <person name="Paulsen I.T."/>
            <person name="Hattenrath-Lehmann T.K."/>
            <person name="Talmage S.C."/>
            <person name="Walker E.A."/>
            <person name="Koch F."/>
            <person name="Burson A.M."/>
            <person name="Marcoval M.A."/>
            <person name="Tang Y.Z."/>
            <person name="Lecleir G.R."/>
            <person name="Coyne K.J."/>
            <person name="Berg G.M."/>
            <person name="Bertrand E.M."/>
            <person name="Saito M.A."/>
            <person name="Gladyshev V.N."/>
            <person name="Grigoriev I.V."/>
        </authorList>
    </citation>
    <scope>NUCLEOTIDE SEQUENCE [LARGE SCALE GENOMIC DNA]</scope>
    <source>
        <strain evidence="2">CCMP 1984</strain>
    </source>
</reference>
<dbReference type="SUPFAM" id="SSF56235">
    <property type="entry name" value="N-terminal nucleophile aminohydrolases (Ntn hydrolases)"/>
    <property type="match status" value="1"/>
</dbReference>
<dbReference type="OMA" id="EGNMVSY"/>
<dbReference type="Proteomes" id="UP000002729">
    <property type="component" value="Unassembled WGS sequence"/>
</dbReference>
<evidence type="ECO:0008006" key="3">
    <source>
        <dbReference type="Google" id="ProtNLM"/>
    </source>
</evidence>
<gene>
    <name evidence="1" type="ORF">AURANDRAFT_58975</name>
</gene>
<evidence type="ECO:0000313" key="2">
    <source>
        <dbReference type="Proteomes" id="UP000002729"/>
    </source>
</evidence>
<dbReference type="Gene3D" id="1.10.246.130">
    <property type="match status" value="1"/>
</dbReference>
<dbReference type="OrthoDB" id="2015213at2759"/>
<dbReference type="GeneID" id="20222698"/>
<dbReference type="KEGG" id="aaf:AURANDRAFT_58975"/>
<accession>F0Y7P0</accession>
<dbReference type="eggNOG" id="KOG2410">
    <property type="taxonomic scope" value="Eukaryota"/>
</dbReference>
<dbReference type="AlphaFoldDB" id="F0Y7P0"/>
<dbReference type="MEROPS" id="T03.025"/>
<evidence type="ECO:0000313" key="1">
    <source>
        <dbReference type="EMBL" id="EGB08465.1"/>
    </source>
</evidence>
<organism evidence="2">
    <name type="scientific">Aureococcus anophagefferens</name>
    <name type="common">Harmful bloom alga</name>
    <dbReference type="NCBI Taxonomy" id="44056"/>
    <lineage>
        <taxon>Eukaryota</taxon>
        <taxon>Sar</taxon>
        <taxon>Stramenopiles</taxon>
        <taxon>Ochrophyta</taxon>
        <taxon>Pelagophyceae</taxon>
        <taxon>Pelagomonadales</taxon>
        <taxon>Pelagomonadaceae</taxon>
        <taxon>Aureococcus</taxon>
    </lineage>
</organism>
<dbReference type="InParanoid" id="F0Y7P0"/>
<dbReference type="Gene3D" id="3.60.20.40">
    <property type="match status" value="1"/>
</dbReference>
<dbReference type="PANTHER" id="PTHR43881">
    <property type="entry name" value="GAMMA-GLUTAMYLTRANSPEPTIDASE (AFU_ORTHOLOGUE AFUA_4G13580)"/>
    <property type="match status" value="1"/>
</dbReference>